<evidence type="ECO:0000313" key="2">
    <source>
        <dbReference type="EMBL" id="KAL0525288.1"/>
    </source>
</evidence>
<proteinExistence type="predicted"/>
<organism evidence="2 3">
    <name type="scientific">Leishmania naiffi</name>
    <dbReference type="NCBI Taxonomy" id="5678"/>
    <lineage>
        <taxon>Eukaryota</taxon>
        <taxon>Discoba</taxon>
        <taxon>Euglenozoa</taxon>
        <taxon>Kinetoplastea</taxon>
        <taxon>Metakinetoplastina</taxon>
        <taxon>Trypanosomatida</taxon>
        <taxon>Trypanosomatidae</taxon>
        <taxon>Leishmaniinae</taxon>
        <taxon>Leishmania</taxon>
        <taxon>Leishmania naiffi species complex</taxon>
    </lineage>
</organism>
<feature type="compositionally biased region" description="Polar residues" evidence="1">
    <location>
        <begin position="91"/>
        <end position="100"/>
    </location>
</feature>
<feature type="region of interest" description="Disordered" evidence="1">
    <location>
        <begin position="52"/>
        <end position="100"/>
    </location>
</feature>
<feature type="compositionally biased region" description="Polar residues" evidence="1">
    <location>
        <begin position="55"/>
        <end position="65"/>
    </location>
</feature>
<reference evidence="2 3" key="1">
    <citation type="submission" date="2024-02" db="EMBL/GenBank/DDBJ databases">
        <title>FIRST GENOME SEQUENCES OF Leishmania (Viannia) shawi, Leishmania (Viannia) lindenbergi AND Leishmania (Viannia) utingensis.</title>
        <authorList>
            <person name="Resadore F."/>
            <person name="Custodio M.G.F."/>
            <person name="Boite M.C."/>
            <person name="Cupolillo E."/>
            <person name="Ferreira G.E.M."/>
        </authorList>
    </citation>
    <scope>NUCLEOTIDE SEQUENCE [LARGE SCALE GENOMIC DNA]</scope>
    <source>
        <strain evidence="2 3">MDAS/BR/1979/M5533</strain>
    </source>
</reference>
<accession>A0AAW3BVY5</accession>
<keyword evidence="3" id="KW-1185">Reference proteome</keyword>
<protein>
    <submittedName>
        <fullName evidence="2">Uncharacterized protein</fullName>
    </submittedName>
</protein>
<name>A0AAW3BVY5_9TRYP</name>
<evidence type="ECO:0000313" key="3">
    <source>
        <dbReference type="Proteomes" id="UP001501274"/>
    </source>
</evidence>
<sequence length="100" mass="10497">MREEQSELLGHTLVPIHSKTRIVGPVEERELITSRADVFAAATSTELFSVPTAKGTLSTTESTSGVPAAPPVGETPLPPPQLPCPVLSPARLSTSFESSC</sequence>
<comment type="caution">
    <text evidence="2">The sequence shown here is derived from an EMBL/GenBank/DDBJ whole genome shotgun (WGS) entry which is preliminary data.</text>
</comment>
<gene>
    <name evidence="2" type="ORF">Q4I28_003506</name>
</gene>
<evidence type="ECO:0000256" key="1">
    <source>
        <dbReference type="SAM" id="MobiDB-lite"/>
    </source>
</evidence>
<dbReference type="Proteomes" id="UP001501274">
    <property type="component" value="Unassembled WGS sequence"/>
</dbReference>
<dbReference type="EMBL" id="JBAMZN010000022">
    <property type="protein sequence ID" value="KAL0525288.1"/>
    <property type="molecule type" value="Genomic_DNA"/>
</dbReference>
<dbReference type="AlphaFoldDB" id="A0AAW3BVY5"/>